<feature type="domain" description="TIR" evidence="1">
    <location>
        <begin position="181"/>
        <end position="310"/>
    </location>
</feature>
<dbReference type="SMART" id="SM00255">
    <property type="entry name" value="TIR"/>
    <property type="match status" value="1"/>
</dbReference>
<protein>
    <recommendedName>
        <fullName evidence="1">TIR domain-containing protein</fullName>
    </recommendedName>
</protein>
<dbReference type="Proteomes" id="UP000028013">
    <property type="component" value="Unassembled WGS sequence"/>
</dbReference>
<dbReference type="Pfam" id="PF13676">
    <property type="entry name" value="TIR_2"/>
    <property type="match status" value="1"/>
</dbReference>
<evidence type="ECO:0000313" key="3">
    <source>
        <dbReference type="Proteomes" id="UP000028013"/>
    </source>
</evidence>
<name>A0A078RXI1_BACUN</name>
<dbReference type="InterPro" id="IPR000157">
    <property type="entry name" value="TIR_dom"/>
</dbReference>
<proteinExistence type="predicted"/>
<dbReference type="PATRIC" id="fig|1339349.3.peg.3057"/>
<dbReference type="SUPFAM" id="SSF52200">
    <property type="entry name" value="Toll/Interleukin receptor TIR domain"/>
    <property type="match status" value="1"/>
</dbReference>
<evidence type="ECO:0000259" key="1">
    <source>
        <dbReference type="PROSITE" id="PS50104"/>
    </source>
</evidence>
<gene>
    <name evidence="2" type="ORF">M094_1913</name>
</gene>
<organism evidence="2 3">
    <name type="scientific">Bacteroides uniformis str. 3978 T3 ii</name>
    <dbReference type="NCBI Taxonomy" id="1339349"/>
    <lineage>
        <taxon>Bacteria</taxon>
        <taxon>Pseudomonadati</taxon>
        <taxon>Bacteroidota</taxon>
        <taxon>Bacteroidia</taxon>
        <taxon>Bacteroidales</taxon>
        <taxon>Bacteroidaceae</taxon>
        <taxon>Bacteroides</taxon>
    </lineage>
</organism>
<evidence type="ECO:0000313" key="2">
    <source>
        <dbReference type="EMBL" id="KDS49485.1"/>
    </source>
</evidence>
<accession>A0A078RXI1</accession>
<dbReference type="GO" id="GO:0007165">
    <property type="term" value="P:signal transduction"/>
    <property type="evidence" value="ECO:0007669"/>
    <property type="project" value="InterPro"/>
</dbReference>
<dbReference type="RefSeq" id="WP_051642943.1">
    <property type="nucleotide sequence ID" value="NZ_JNHN01000176.1"/>
</dbReference>
<reference evidence="2 3" key="1">
    <citation type="submission" date="2014-04" db="EMBL/GenBank/DDBJ databases">
        <authorList>
            <person name="Sears C."/>
            <person name="Carroll K."/>
            <person name="Sack B.R."/>
            <person name="Qadri F."/>
            <person name="Myers L.L."/>
            <person name="Chung G.-T."/>
            <person name="Escheverria P."/>
            <person name="Fraser C.M."/>
            <person name="Sadzewicz L."/>
            <person name="Shefchek K.A."/>
            <person name="Tallon L."/>
            <person name="Das S.P."/>
            <person name="Daugherty S."/>
            <person name="Mongodin E.F."/>
        </authorList>
    </citation>
    <scope>NUCLEOTIDE SEQUENCE [LARGE SCALE GENOMIC DNA]</scope>
    <source>
        <strain evidence="2 3">3978 T3 ii</strain>
    </source>
</reference>
<sequence>MFHIQQPTEQWIDEVVNVINENQLKPEESKFMMAFFSSMDSEFVEYFQNNKTQISSFSGHNFHIFTPLIYEDRVIPDEEWRKMRNEFKSFGIPIGTEPTFIFFNIFKSKQDKYEPTFFAGFECNTFNEFPRKLKNAIDKSIETKDTKRLANKLSEVFLSKNIIPIDKVNNILKETISRKLPQAKVFISHSSKDKPFVHKLKEELSKDNSLKFWIDENEILAGDDIQKTISESLKEMDYLLLVISENSIKSPWVNFEVSQFMGIAENKRIIPIILSKGQSFSEPIDNLVRRLNYLDFSDKKNWRKNITSIKSALLKGTGIDCQSKEIKINFNNTVDNAVIGNNNKIVINQTRKKVVQKYPDGCIGSDTVKANYIGHLISRYNEYKEYEVGKGQVKYAVFASQLKKRYKIAPTRTLYNLHINKFDELASYIQMRIDGTKLAKIKGKEHKNYSTFEEFEKGQK</sequence>
<dbReference type="EMBL" id="JNHN01000176">
    <property type="protein sequence ID" value="KDS49485.1"/>
    <property type="molecule type" value="Genomic_DNA"/>
</dbReference>
<dbReference type="AlphaFoldDB" id="A0A078RXI1"/>
<dbReference type="PROSITE" id="PS50104">
    <property type="entry name" value="TIR"/>
    <property type="match status" value="1"/>
</dbReference>
<dbReference type="Gene3D" id="3.40.50.10140">
    <property type="entry name" value="Toll/interleukin-1 receptor homology (TIR) domain"/>
    <property type="match status" value="1"/>
</dbReference>
<dbReference type="InterPro" id="IPR035897">
    <property type="entry name" value="Toll_tir_struct_dom_sf"/>
</dbReference>
<comment type="caution">
    <text evidence="2">The sequence shown here is derived from an EMBL/GenBank/DDBJ whole genome shotgun (WGS) entry which is preliminary data.</text>
</comment>